<keyword evidence="3" id="KW-1185">Reference proteome</keyword>
<sequence>MIDCTVIIPALNPNESLIEYVKTLLSEGVAHIIVVDDGSLEDLKYIFTELSMIKDCTVLAHKENYGKGRALKTGFKHYLNEKNTLTGVITADADGQHLVEDVCKVAKALVNSNEGIFLGVRDFNESNIPVRSYFGNRITSFIFQLLFRYRLKDTQTGLRGIPHSELKWITELKGERYEYEMNMLINAAKRKIKINEIPIQTLYFNNNASSHYNPIIDSIIIFHKLITEFFHSTYTRRLHFQKQMSGKNHDKYYYGPFFLFIRGIFRIIYPKYSVQLSQHINGPVVYISHHQNLFGPFVTMLWFPKFIRTWIFDALLDQHSCYKQYVDYTFTKRFGLNKLVAKIIALPLSYIISHLLQSGRGIPVYRGSRKILQTFNLSVATLCKGESIVIFPDIDYRDRSSQTKEMYDGFLFLEKYYFQATGQHICFVPLYASKSKRMLIADQPIYFRNEAEFNIERNIIYEKIHICLNQLAANCGDI</sequence>
<dbReference type="InterPro" id="IPR001173">
    <property type="entry name" value="Glyco_trans_2-like"/>
</dbReference>
<dbReference type="GO" id="GO:0006487">
    <property type="term" value="P:protein N-linked glycosylation"/>
    <property type="evidence" value="ECO:0007669"/>
    <property type="project" value="TreeGrafter"/>
</dbReference>
<dbReference type="Gene3D" id="3.90.550.10">
    <property type="entry name" value="Spore Coat Polysaccharide Biosynthesis Protein SpsA, Chain A"/>
    <property type="match status" value="1"/>
</dbReference>
<dbReference type="PANTHER" id="PTHR10859:SF114">
    <property type="entry name" value="DOLICHOL-PHOSPHATE MANNOSYLTRANSFERASE"/>
    <property type="match status" value="1"/>
</dbReference>
<dbReference type="EMBL" id="JAGYPN010000005">
    <property type="protein sequence ID" value="MBS4224867.1"/>
    <property type="molecule type" value="Genomic_DNA"/>
</dbReference>
<dbReference type="RefSeq" id="WP_213099921.1">
    <property type="nucleotide sequence ID" value="NZ_JAGYPN010000005.1"/>
</dbReference>
<dbReference type="Proteomes" id="UP000676456">
    <property type="component" value="Unassembled WGS sequence"/>
</dbReference>
<organism evidence="2 3">
    <name type="scientific">Lederbergia citrea</name>
    <dbReference type="NCBI Taxonomy" id="2833581"/>
    <lineage>
        <taxon>Bacteria</taxon>
        <taxon>Bacillati</taxon>
        <taxon>Bacillota</taxon>
        <taxon>Bacilli</taxon>
        <taxon>Bacillales</taxon>
        <taxon>Bacillaceae</taxon>
        <taxon>Lederbergia</taxon>
    </lineage>
</organism>
<gene>
    <name evidence="2" type="ORF">KHA91_19405</name>
</gene>
<comment type="caution">
    <text evidence="2">The sequence shown here is derived from an EMBL/GenBank/DDBJ whole genome shotgun (WGS) entry which is preliminary data.</text>
</comment>
<accession>A0A942USJ3</accession>
<evidence type="ECO:0000259" key="1">
    <source>
        <dbReference type="Pfam" id="PF00535"/>
    </source>
</evidence>
<protein>
    <submittedName>
        <fullName evidence="2">Glycosyltransferase family 2 protein</fullName>
    </submittedName>
</protein>
<dbReference type="PANTHER" id="PTHR10859">
    <property type="entry name" value="GLYCOSYL TRANSFERASE"/>
    <property type="match status" value="1"/>
</dbReference>
<dbReference type="AlphaFoldDB" id="A0A942USJ3"/>
<dbReference type="SUPFAM" id="SSF53448">
    <property type="entry name" value="Nucleotide-diphospho-sugar transferases"/>
    <property type="match status" value="1"/>
</dbReference>
<dbReference type="Pfam" id="PF00535">
    <property type="entry name" value="Glycos_transf_2"/>
    <property type="match status" value="1"/>
</dbReference>
<dbReference type="InterPro" id="IPR029044">
    <property type="entry name" value="Nucleotide-diphossugar_trans"/>
</dbReference>
<evidence type="ECO:0000313" key="3">
    <source>
        <dbReference type="Proteomes" id="UP000676456"/>
    </source>
</evidence>
<evidence type="ECO:0000313" key="2">
    <source>
        <dbReference type="EMBL" id="MBS4224867.1"/>
    </source>
</evidence>
<name>A0A942USJ3_9BACI</name>
<proteinExistence type="predicted"/>
<dbReference type="CDD" id="cd04179">
    <property type="entry name" value="DPM_DPG-synthase_like"/>
    <property type="match status" value="1"/>
</dbReference>
<reference evidence="2 3" key="1">
    <citation type="submission" date="2021-05" db="EMBL/GenBank/DDBJ databases">
        <title>Novel Bacillus species.</title>
        <authorList>
            <person name="Liu G."/>
        </authorList>
    </citation>
    <scope>NUCLEOTIDE SEQUENCE [LARGE SCALE GENOMIC DNA]</scope>
    <source>
        <strain evidence="2 3">FJAT-49682</strain>
    </source>
</reference>
<feature type="domain" description="Glycosyltransferase 2-like" evidence="1">
    <location>
        <begin position="5"/>
        <end position="135"/>
    </location>
</feature>